<dbReference type="AlphaFoldDB" id="A0AA90Z5B7"/>
<evidence type="ECO:0000313" key="6">
    <source>
        <dbReference type="EMBL" id="MDQ6600848.1"/>
    </source>
</evidence>
<evidence type="ECO:0000259" key="5">
    <source>
        <dbReference type="PROSITE" id="PS50901"/>
    </source>
</evidence>
<dbReference type="EMBL" id="JAVGVR010000002">
    <property type="protein sequence ID" value="MDQ6600848.1"/>
    <property type="molecule type" value="Genomic_DNA"/>
</dbReference>
<dbReference type="Gene3D" id="3.40.50.300">
    <property type="entry name" value="P-loop containing nucleotide triphosphate hydrolases"/>
    <property type="match status" value="1"/>
</dbReference>
<dbReference type="InterPro" id="IPR050206">
    <property type="entry name" value="FtsK/SpoIIIE/SftA"/>
</dbReference>
<dbReference type="GO" id="GO:0016020">
    <property type="term" value="C:membrane"/>
    <property type="evidence" value="ECO:0007669"/>
    <property type="project" value="UniProtKB-SubCell"/>
</dbReference>
<keyword evidence="7" id="KW-1185">Reference proteome</keyword>
<name>A0AA90Z5B7_9BACI</name>
<dbReference type="PANTHER" id="PTHR22683">
    <property type="entry name" value="SPORULATION PROTEIN RELATED"/>
    <property type="match status" value="1"/>
</dbReference>
<evidence type="ECO:0000256" key="4">
    <source>
        <dbReference type="PROSITE-ProRule" id="PRU00289"/>
    </source>
</evidence>
<keyword evidence="3 4" id="KW-0067">ATP-binding</keyword>
<dbReference type="InterPro" id="IPR027417">
    <property type="entry name" value="P-loop_NTPase"/>
</dbReference>
<reference evidence="6" key="1">
    <citation type="submission" date="2023-08" db="EMBL/GenBank/DDBJ databases">
        <title>Nitrogen cycling bacteria in agricultural field soils.</title>
        <authorList>
            <person name="Jang J."/>
        </authorList>
    </citation>
    <scope>NUCLEOTIDE SEQUENCE</scope>
    <source>
        <strain evidence="6">PS3-36</strain>
    </source>
</reference>
<dbReference type="Proteomes" id="UP001178888">
    <property type="component" value="Unassembled WGS sequence"/>
</dbReference>
<proteinExistence type="predicted"/>
<organism evidence="6 7">
    <name type="scientific">Bacillus salipaludis</name>
    <dbReference type="NCBI Taxonomy" id="2547811"/>
    <lineage>
        <taxon>Bacteria</taxon>
        <taxon>Bacillati</taxon>
        <taxon>Bacillota</taxon>
        <taxon>Bacilli</taxon>
        <taxon>Bacillales</taxon>
        <taxon>Bacillaceae</taxon>
        <taxon>Bacillus</taxon>
    </lineage>
</organism>
<evidence type="ECO:0000256" key="3">
    <source>
        <dbReference type="ARBA" id="ARBA00022840"/>
    </source>
</evidence>
<dbReference type="PROSITE" id="PS50901">
    <property type="entry name" value="FTSK"/>
    <property type="match status" value="1"/>
</dbReference>
<sequence length="773" mass="88776">MLTIGFLLKETKQHPFAFVNQDDFNANTMDHVIDNPKLKGALFGIEKMITKKESNVVLFVPPRAVLDSEKVKKPIEIPIDAYSHVFSIELEKNSLFPLNFTPYKHVFSELSSLDLYLEEDQFILMQLLLLNRNDSLRNEFISQYTDYLNGVDNPLPNKFIRIIQRKIVLAMDKWVDQDSVREPVEEIERKILEDVFQFEFRIILNYANEPSLFVEKIKELLVPHASFNALCLKAIDARKMVPFIQNRMFSSIIYHELVSKSELLSLFSQDFNQIVPEIEKAKEEVDPEPENSENVELMKILPEGKVQTSDSNEQQYVSMFANTFKALKLLHAHEFLKIDSVEEGATLRKLTFFLPNGIKLSDVKGNLVNIQAQTGIDYIDISKGEKPGTVSFKFPKEKRSIVYLRDLLQNDEFKRFMKKSILPFSIGTDEIGNPIYIDLAKVYHLLIAGSTGSGKSVFLVQLLLTLIIVRKPSELQLYMIDPKRVELKKFKEFPHVKELVYDADEAVVILNSLIYEMEKRYELLDEYDVDELCEYNKKRPKEKLPYIVCVIDEFADLIMLNDDVKTSIVRLGQKARACGIHLICATQRPEAKIVDGLIKANLPTKISFRCSSIHDYKTVFGNAQPYHLLGNGDGSIKLEGASREFIRFQGPVIHEDKSVAQACLKKLSMKINDDGMEGIELLETIQPSEPEIEPIDKLKSIIAKTGETRISQLQKHMKMRINTVQDLMTVLVEEGWLIKHKAKSKGYELIASEEELQQWRNKNSENDVSDENP</sequence>
<dbReference type="GO" id="GO:0005524">
    <property type="term" value="F:ATP binding"/>
    <property type="evidence" value="ECO:0007669"/>
    <property type="project" value="UniProtKB-UniRule"/>
</dbReference>
<protein>
    <submittedName>
        <fullName evidence="6">FtsK/SpoIIIE domain-containing protein</fullName>
    </submittedName>
</protein>
<dbReference type="RefSeq" id="WP_308914480.1">
    <property type="nucleotide sequence ID" value="NZ_JAVGVR010000002.1"/>
</dbReference>
<comment type="subcellular location">
    <subcellularLocation>
        <location evidence="1">Membrane</location>
        <topology evidence="1">Multi-pass membrane protein</topology>
    </subcellularLocation>
</comment>
<dbReference type="PANTHER" id="PTHR22683:SF41">
    <property type="entry name" value="DNA TRANSLOCASE FTSK"/>
    <property type="match status" value="1"/>
</dbReference>
<dbReference type="SUPFAM" id="SSF52540">
    <property type="entry name" value="P-loop containing nucleoside triphosphate hydrolases"/>
    <property type="match status" value="1"/>
</dbReference>
<dbReference type="CDD" id="cd01127">
    <property type="entry name" value="TrwB_TraG_TraD_VirD4"/>
    <property type="match status" value="1"/>
</dbReference>
<keyword evidence="2 4" id="KW-0547">Nucleotide-binding</keyword>
<dbReference type="Pfam" id="PF01580">
    <property type="entry name" value="FtsK_SpoIIIE"/>
    <property type="match status" value="1"/>
</dbReference>
<evidence type="ECO:0000256" key="2">
    <source>
        <dbReference type="ARBA" id="ARBA00022741"/>
    </source>
</evidence>
<feature type="domain" description="FtsK" evidence="5">
    <location>
        <begin position="432"/>
        <end position="617"/>
    </location>
</feature>
<dbReference type="GO" id="GO:0003677">
    <property type="term" value="F:DNA binding"/>
    <property type="evidence" value="ECO:0007669"/>
    <property type="project" value="InterPro"/>
</dbReference>
<comment type="caution">
    <text evidence="6">The sequence shown here is derived from an EMBL/GenBank/DDBJ whole genome shotgun (WGS) entry which is preliminary data.</text>
</comment>
<evidence type="ECO:0000313" key="7">
    <source>
        <dbReference type="Proteomes" id="UP001178888"/>
    </source>
</evidence>
<feature type="binding site" evidence="4">
    <location>
        <begin position="449"/>
        <end position="456"/>
    </location>
    <ligand>
        <name>ATP</name>
        <dbReference type="ChEBI" id="CHEBI:30616"/>
    </ligand>
</feature>
<gene>
    <name evidence="6" type="ORF">RCG21_32130</name>
</gene>
<evidence type="ECO:0000256" key="1">
    <source>
        <dbReference type="ARBA" id="ARBA00004141"/>
    </source>
</evidence>
<accession>A0AA90Z5B7</accession>
<dbReference type="InterPro" id="IPR002543">
    <property type="entry name" value="FtsK_dom"/>
</dbReference>